<dbReference type="PANTHER" id="PTHR31451:SF39">
    <property type="entry name" value="MANNAN ENDO-1,4-BETA-MANNOSIDASE 1"/>
    <property type="match status" value="1"/>
</dbReference>
<proteinExistence type="predicted"/>
<reference evidence="2" key="1">
    <citation type="journal article" date="2005" name="Nature">
        <title>The map-based sequence of the rice genome.</title>
        <authorList>
            <consortium name="International rice genome sequencing project (IRGSP)"/>
            <person name="Matsumoto T."/>
            <person name="Wu J."/>
            <person name="Kanamori H."/>
            <person name="Katayose Y."/>
            <person name="Fujisawa M."/>
            <person name="Namiki N."/>
            <person name="Mizuno H."/>
            <person name="Yamamoto K."/>
            <person name="Antonio B.A."/>
            <person name="Baba T."/>
            <person name="Sakata K."/>
            <person name="Nagamura Y."/>
            <person name="Aoki H."/>
            <person name="Arikawa K."/>
            <person name="Arita K."/>
            <person name="Bito T."/>
            <person name="Chiden Y."/>
            <person name="Fujitsuka N."/>
            <person name="Fukunaka R."/>
            <person name="Hamada M."/>
            <person name="Harada C."/>
            <person name="Hayashi A."/>
            <person name="Hijishita S."/>
            <person name="Honda M."/>
            <person name="Hosokawa S."/>
            <person name="Ichikawa Y."/>
            <person name="Idonuma A."/>
            <person name="Iijima M."/>
            <person name="Ikeda M."/>
            <person name="Ikeno M."/>
            <person name="Ito K."/>
            <person name="Ito S."/>
            <person name="Ito T."/>
            <person name="Ito Y."/>
            <person name="Ito Y."/>
            <person name="Iwabuchi A."/>
            <person name="Kamiya K."/>
            <person name="Karasawa W."/>
            <person name="Kurita K."/>
            <person name="Katagiri S."/>
            <person name="Kikuta A."/>
            <person name="Kobayashi H."/>
            <person name="Kobayashi N."/>
            <person name="Machita K."/>
            <person name="Maehara T."/>
            <person name="Masukawa M."/>
            <person name="Mizubayashi T."/>
            <person name="Mukai Y."/>
            <person name="Nagasaki H."/>
            <person name="Nagata Y."/>
            <person name="Naito S."/>
            <person name="Nakashima M."/>
            <person name="Nakama Y."/>
            <person name="Nakamichi Y."/>
            <person name="Nakamura M."/>
            <person name="Meguro A."/>
            <person name="Negishi M."/>
            <person name="Ohta I."/>
            <person name="Ohta T."/>
            <person name="Okamoto M."/>
            <person name="Ono N."/>
            <person name="Saji S."/>
            <person name="Sakaguchi M."/>
            <person name="Sakai K."/>
            <person name="Shibata M."/>
            <person name="Shimokawa T."/>
            <person name="Song J."/>
            <person name="Takazaki Y."/>
            <person name="Terasawa K."/>
            <person name="Tsugane M."/>
            <person name="Tsuji K."/>
            <person name="Ueda S."/>
            <person name="Waki K."/>
            <person name="Yamagata H."/>
            <person name="Yamamoto M."/>
            <person name="Yamamoto S."/>
            <person name="Yamane H."/>
            <person name="Yoshiki S."/>
            <person name="Yoshihara R."/>
            <person name="Yukawa K."/>
            <person name="Zhong H."/>
            <person name="Yano M."/>
            <person name="Yuan Q."/>
            <person name="Ouyang S."/>
            <person name="Liu J."/>
            <person name="Jones K.M."/>
            <person name="Gansberger K."/>
            <person name="Moffat K."/>
            <person name="Hill J."/>
            <person name="Bera J."/>
            <person name="Fadrosh D."/>
            <person name="Jin S."/>
            <person name="Johri S."/>
            <person name="Kim M."/>
            <person name="Overton L."/>
            <person name="Reardon M."/>
            <person name="Tsitrin T."/>
            <person name="Vuong H."/>
            <person name="Weaver B."/>
            <person name="Ciecko A."/>
            <person name="Tallon L."/>
            <person name="Jackson J."/>
            <person name="Pai G."/>
            <person name="Aken S.V."/>
            <person name="Utterback T."/>
            <person name="Reidmuller S."/>
            <person name="Feldblyum T."/>
            <person name="Hsiao J."/>
            <person name="Zismann V."/>
            <person name="Iobst S."/>
            <person name="de Vazeille A.R."/>
            <person name="Buell C.R."/>
            <person name="Ying K."/>
            <person name="Li Y."/>
            <person name="Lu T."/>
            <person name="Huang Y."/>
            <person name="Zhao Q."/>
            <person name="Feng Q."/>
            <person name="Zhang L."/>
            <person name="Zhu J."/>
            <person name="Weng Q."/>
            <person name="Mu J."/>
            <person name="Lu Y."/>
            <person name="Fan D."/>
            <person name="Liu Y."/>
            <person name="Guan J."/>
            <person name="Zhang Y."/>
            <person name="Yu S."/>
            <person name="Liu X."/>
            <person name="Zhang Y."/>
            <person name="Hong G."/>
            <person name="Han B."/>
            <person name="Choisne N."/>
            <person name="Demange N."/>
            <person name="Orjeda G."/>
            <person name="Samain S."/>
            <person name="Cattolico L."/>
            <person name="Pelletier E."/>
            <person name="Couloux A."/>
            <person name="Segurens B."/>
            <person name="Wincker P."/>
            <person name="D'Hont A."/>
            <person name="Scarpelli C."/>
            <person name="Weissenbach J."/>
            <person name="Salanoubat M."/>
            <person name="Quetier F."/>
            <person name="Yu Y."/>
            <person name="Kim H.R."/>
            <person name="Rambo T."/>
            <person name="Currie J."/>
            <person name="Collura K."/>
            <person name="Luo M."/>
            <person name="Yang T."/>
            <person name="Ammiraju J.S.S."/>
            <person name="Engler F."/>
            <person name="Soderlund C."/>
            <person name="Wing R.A."/>
            <person name="Palmer L.E."/>
            <person name="de la Bastide M."/>
            <person name="Spiegel L."/>
            <person name="Nascimento L."/>
            <person name="Zutavern T."/>
            <person name="O'Shaughnessy A."/>
            <person name="Dike S."/>
            <person name="Dedhia N."/>
            <person name="Preston R."/>
            <person name="Balija V."/>
            <person name="McCombie W.R."/>
            <person name="Chow T."/>
            <person name="Chen H."/>
            <person name="Chung M."/>
            <person name="Chen C."/>
            <person name="Shaw J."/>
            <person name="Wu H."/>
            <person name="Hsiao K."/>
            <person name="Chao Y."/>
            <person name="Chu M."/>
            <person name="Cheng C."/>
            <person name="Hour A."/>
            <person name="Lee P."/>
            <person name="Lin S."/>
            <person name="Lin Y."/>
            <person name="Liou J."/>
            <person name="Liu S."/>
            <person name="Hsing Y."/>
            <person name="Raghuvanshi S."/>
            <person name="Mohanty A."/>
            <person name="Bharti A.K."/>
            <person name="Gaur A."/>
            <person name="Gupta V."/>
            <person name="Kumar D."/>
            <person name="Ravi V."/>
            <person name="Vij S."/>
            <person name="Kapur A."/>
            <person name="Khurana P."/>
            <person name="Khurana P."/>
            <person name="Khurana J.P."/>
            <person name="Tyagi A.K."/>
            <person name="Gaikwad K."/>
            <person name="Singh A."/>
            <person name="Dalal V."/>
            <person name="Srivastava S."/>
            <person name="Dixit A."/>
            <person name="Pal A.K."/>
            <person name="Ghazi I.A."/>
            <person name="Yadav M."/>
            <person name="Pandit A."/>
            <person name="Bhargava A."/>
            <person name="Sureshbabu K."/>
            <person name="Batra K."/>
            <person name="Sharma T.R."/>
            <person name="Mohapatra T."/>
            <person name="Singh N.K."/>
            <person name="Messing J."/>
            <person name="Nelson A.B."/>
            <person name="Fuks G."/>
            <person name="Kavchok S."/>
            <person name="Keizer G."/>
            <person name="Linton E."/>
            <person name="Llaca V."/>
            <person name="Song R."/>
            <person name="Tanyolac B."/>
            <person name="Young S."/>
            <person name="Ho-Il K."/>
            <person name="Hahn J.H."/>
            <person name="Sangsakoo G."/>
            <person name="Vanavichit A."/>
            <person name="de Mattos Luiz.A.T."/>
            <person name="Zimmer P.D."/>
            <person name="Malone G."/>
            <person name="Dellagostin O."/>
            <person name="de Oliveira A.C."/>
            <person name="Bevan M."/>
            <person name="Bancroft I."/>
            <person name="Minx P."/>
            <person name="Cordum H."/>
            <person name="Wilson R."/>
            <person name="Cheng Z."/>
            <person name="Jin W."/>
            <person name="Jiang J."/>
            <person name="Leong S.A."/>
            <person name="Iwama H."/>
            <person name="Gojobori T."/>
            <person name="Itoh T."/>
            <person name="Niimura Y."/>
            <person name="Fujii Y."/>
            <person name="Habara T."/>
            <person name="Sakai H."/>
            <person name="Sato Y."/>
            <person name="Wilson G."/>
            <person name="Kumar K."/>
            <person name="McCouch S."/>
            <person name="Juretic N."/>
            <person name="Hoen D."/>
            <person name="Wright S."/>
            <person name="Bruskiewich R."/>
            <person name="Bureau T."/>
            <person name="Miyao A."/>
            <person name="Hirochika H."/>
            <person name="Nishikawa T."/>
            <person name="Kadowaki K."/>
            <person name="Sugiura M."/>
            <person name="Burr B."/>
            <person name="Sasaki T."/>
        </authorList>
    </citation>
    <scope>NUCLEOTIDE SEQUENCE [LARGE SCALE GENOMIC DNA]</scope>
    <source>
        <strain evidence="2">cv. Nipponbare</strain>
    </source>
</reference>
<dbReference type="PaxDb" id="39947-A0A0P0XSQ6"/>
<keyword evidence="2" id="KW-1185">Reference proteome</keyword>
<dbReference type="Proteomes" id="UP000059680">
    <property type="component" value="Chromosome 10"/>
</dbReference>
<accession>A0A0P0XSQ6</accession>
<gene>
    <name evidence="1" type="ordered locus">Os10g0164700</name>
    <name evidence="1" type="ORF">OSNPB_100164700</name>
</gene>
<organism evidence="1 2">
    <name type="scientific">Oryza sativa subsp. japonica</name>
    <name type="common">Rice</name>
    <dbReference type="NCBI Taxonomy" id="39947"/>
    <lineage>
        <taxon>Eukaryota</taxon>
        <taxon>Viridiplantae</taxon>
        <taxon>Streptophyta</taxon>
        <taxon>Embryophyta</taxon>
        <taxon>Tracheophyta</taxon>
        <taxon>Spermatophyta</taxon>
        <taxon>Magnoliopsida</taxon>
        <taxon>Liliopsida</taxon>
        <taxon>Poales</taxon>
        <taxon>Poaceae</taxon>
        <taxon>BOP clade</taxon>
        <taxon>Oryzoideae</taxon>
        <taxon>Oryzeae</taxon>
        <taxon>Oryzinae</taxon>
        <taxon>Oryza</taxon>
        <taxon>Oryza sativa</taxon>
    </lineage>
</organism>
<dbReference type="SMR" id="A0A0P0XSQ6"/>
<dbReference type="GO" id="GO:0004553">
    <property type="term" value="F:hydrolase activity, hydrolyzing O-glycosyl compounds"/>
    <property type="evidence" value="ECO:0007669"/>
    <property type="project" value="InterPro"/>
</dbReference>
<dbReference type="STRING" id="39947.A0A0P0XSQ6"/>
<name>A0A0P0XSQ6_ORYSJ</name>
<sequence>MLLAGTRLSAMAAEQVAFMRKWMADHIHDSAAVLWKPLLVTVFGWSARSNGYTVAARDAYFRTVHDAVTSAWAGSACAGGLF</sequence>
<protein>
    <submittedName>
        <fullName evidence="1">Os10g0164700 protein</fullName>
    </submittedName>
</protein>
<dbReference type="AlphaFoldDB" id="A0A0P0XSQ6"/>
<evidence type="ECO:0000313" key="1">
    <source>
        <dbReference type="EMBL" id="BAT10030.1"/>
    </source>
</evidence>
<dbReference type="GO" id="GO:0005576">
    <property type="term" value="C:extracellular region"/>
    <property type="evidence" value="ECO:0007669"/>
    <property type="project" value="UniProtKB-SubCell"/>
</dbReference>
<dbReference type="InterPro" id="IPR045053">
    <property type="entry name" value="MAN-like"/>
</dbReference>
<dbReference type="FunCoup" id="A0A0P0XSQ6">
    <property type="interactions" value="20"/>
</dbReference>
<reference evidence="1 2" key="3">
    <citation type="journal article" date="2013" name="Rice">
        <title>Improvement of the Oryza sativa Nipponbare reference genome using next generation sequence and optical map data.</title>
        <authorList>
            <person name="Kawahara Y."/>
            <person name="de la Bastide M."/>
            <person name="Hamilton J.P."/>
            <person name="Kanamori H."/>
            <person name="McCombie W.R."/>
            <person name="Ouyang S."/>
            <person name="Schwartz D.C."/>
            <person name="Tanaka T."/>
            <person name="Wu J."/>
            <person name="Zhou S."/>
            <person name="Childs K.L."/>
            <person name="Davidson R.M."/>
            <person name="Lin H."/>
            <person name="Quesada-Ocampo L."/>
            <person name="Vaillancourt B."/>
            <person name="Sakai H."/>
            <person name="Lee S.S."/>
            <person name="Kim J."/>
            <person name="Numa H."/>
            <person name="Itoh T."/>
            <person name="Buell C.R."/>
            <person name="Matsumoto T."/>
        </authorList>
    </citation>
    <scope>NUCLEOTIDE SEQUENCE [LARGE SCALE GENOMIC DNA]</scope>
    <source>
        <strain evidence="2">cv. Nipponbare</strain>
    </source>
</reference>
<dbReference type="PANTHER" id="PTHR31451">
    <property type="match status" value="1"/>
</dbReference>
<dbReference type="Gene3D" id="3.20.20.80">
    <property type="entry name" value="Glycosidases"/>
    <property type="match status" value="1"/>
</dbReference>
<dbReference type="InParanoid" id="A0A0P0XSQ6"/>
<dbReference type="EMBL" id="AP014966">
    <property type="protein sequence ID" value="BAT10030.1"/>
    <property type="molecule type" value="Genomic_DNA"/>
</dbReference>
<reference evidence="1 2" key="2">
    <citation type="journal article" date="2013" name="Plant Cell Physiol.">
        <title>Rice Annotation Project Database (RAP-DB): an integrative and interactive database for rice genomics.</title>
        <authorList>
            <person name="Sakai H."/>
            <person name="Lee S.S."/>
            <person name="Tanaka T."/>
            <person name="Numa H."/>
            <person name="Kim J."/>
            <person name="Kawahara Y."/>
            <person name="Wakimoto H."/>
            <person name="Yang C.C."/>
            <person name="Iwamoto M."/>
            <person name="Abe T."/>
            <person name="Yamada Y."/>
            <person name="Muto A."/>
            <person name="Inokuchi H."/>
            <person name="Ikemura T."/>
            <person name="Matsumoto T."/>
            <person name="Sasaki T."/>
            <person name="Itoh T."/>
        </authorList>
    </citation>
    <scope>NUCLEOTIDE SEQUENCE [LARGE SCALE GENOMIC DNA]</scope>
    <source>
        <strain evidence="2">cv. Nipponbare</strain>
    </source>
</reference>
<evidence type="ECO:0000313" key="2">
    <source>
        <dbReference type="Proteomes" id="UP000059680"/>
    </source>
</evidence>